<dbReference type="InterPro" id="IPR052519">
    <property type="entry name" value="Euk-type_GlcNAc_Kinase"/>
</dbReference>
<keyword evidence="3" id="KW-1185">Reference proteome</keyword>
<dbReference type="OrthoDB" id="9772633at2"/>
<accession>A0A061AJU5</accession>
<dbReference type="PATRIC" id="fig|35623.3.peg.1179"/>
<feature type="domain" description="ATPase BadF/BadG/BcrA/BcrD type" evidence="1">
    <location>
        <begin position="7"/>
        <end position="269"/>
    </location>
</feature>
<evidence type="ECO:0000313" key="2">
    <source>
        <dbReference type="EMBL" id="CDR31252.1"/>
    </source>
</evidence>
<dbReference type="STRING" id="35623.Aocu_11790"/>
<dbReference type="PANTHER" id="PTHR43190:SF3">
    <property type="entry name" value="N-ACETYL-D-GLUCOSAMINE KINASE"/>
    <property type="match status" value="1"/>
</dbReference>
<protein>
    <submittedName>
        <fullName evidence="2">ATPase, BadF/BadG/BcrA/BcrD type</fullName>
    </submittedName>
</protein>
<reference evidence="3" key="1">
    <citation type="submission" date="2014-05" db="EMBL/GenBank/DDBJ databases">
        <authorList>
            <person name="Kube M."/>
        </authorList>
    </citation>
    <scope>NUCLEOTIDE SEQUENCE [LARGE SCALE GENOMIC DNA]</scope>
</reference>
<name>A0A061AJU5_9MOLU</name>
<dbReference type="InterPro" id="IPR043129">
    <property type="entry name" value="ATPase_NBD"/>
</dbReference>
<gene>
    <name evidence="2" type="ORF">Aocu_11790</name>
</gene>
<organism evidence="2 3">
    <name type="scientific">Acholeplasma oculi</name>
    <dbReference type="NCBI Taxonomy" id="35623"/>
    <lineage>
        <taxon>Bacteria</taxon>
        <taxon>Bacillati</taxon>
        <taxon>Mycoplasmatota</taxon>
        <taxon>Mollicutes</taxon>
        <taxon>Acholeplasmatales</taxon>
        <taxon>Acholeplasmataceae</taxon>
        <taxon>Acholeplasma</taxon>
    </lineage>
</organism>
<dbReference type="HOGENOM" id="CLU_016274_1_1_14"/>
<dbReference type="RefSeq" id="WP_045749690.1">
    <property type="nucleotide sequence ID" value="NZ_FUZK01000001.1"/>
</dbReference>
<dbReference type="KEGG" id="aoc:Aocu_11790"/>
<dbReference type="Pfam" id="PF01869">
    <property type="entry name" value="BcrAD_BadFG"/>
    <property type="match status" value="1"/>
</dbReference>
<dbReference type="EMBL" id="LK028559">
    <property type="protein sequence ID" value="CDR31252.1"/>
    <property type="molecule type" value="Genomic_DNA"/>
</dbReference>
<dbReference type="PANTHER" id="PTHR43190">
    <property type="entry name" value="N-ACETYL-D-GLUCOSAMINE KINASE"/>
    <property type="match status" value="1"/>
</dbReference>
<sequence length="295" mass="32736">MSNILSIDGGGTKTLGVLYHESGVEINRALAGSSNFAVDYVEGKKTIIEVIDRLVTKDTALIVIGIAGYSMVPNIALLTLDIKEKYQIPVEIHPDAYLGLYSAYDKLHPLVYVVGGTGSIIYSLNDGLIKRFGGYGHLFGDEGSAYGFVMNFMKDILNRLDEDKKLNRVQQSILNALKLETKESIIGFVHKEKKQDIASIAALITAKNDSYVKKLLIKEASVIAKSIEKVSKINQFKQPFKLALRGGFIQNAPIVIEEIKTQLQKKEIQFLMEKDIREAVYGGYNLYLISKGKEI</sequence>
<dbReference type="InterPro" id="IPR002731">
    <property type="entry name" value="ATPase_BadF"/>
</dbReference>
<dbReference type="Gene3D" id="3.30.420.40">
    <property type="match status" value="2"/>
</dbReference>
<dbReference type="AlphaFoldDB" id="A0A061AJU5"/>
<proteinExistence type="predicted"/>
<dbReference type="Proteomes" id="UP000032434">
    <property type="component" value="Chromosome 1"/>
</dbReference>
<evidence type="ECO:0000259" key="1">
    <source>
        <dbReference type="Pfam" id="PF01869"/>
    </source>
</evidence>
<dbReference type="SUPFAM" id="SSF53067">
    <property type="entry name" value="Actin-like ATPase domain"/>
    <property type="match status" value="2"/>
</dbReference>
<dbReference type="InParanoid" id="A0A061AJU5"/>
<evidence type="ECO:0000313" key="3">
    <source>
        <dbReference type="Proteomes" id="UP000032434"/>
    </source>
</evidence>